<dbReference type="GO" id="GO:0004519">
    <property type="term" value="F:endonuclease activity"/>
    <property type="evidence" value="ECO:0007669"/>
    <property type="project" value="UniProtKB-KW"/>
</dbReference>
<evidence type="ECO:0000313" key="4">
    <source>
        <dbReference type="Proteomes" id="UP000431922"/>
    </source>
</evidence>
<dbReference type="OrthoDB" id="6638408at2"/>
<dbReference type="Pfam" id="PF13392">
    <property type="entry name" value="HNH_3"/>
    <property type="match status" value="1"/>
</dbReference>
<evidence type="ECO:0000256" key="1">
    <source>
        <dbReference type="SAM" id="MobiDB-lite"/>
    </source>
</evidence>
<keyword evidence="3" id="KW-0378">Hydrolase</keyword>
<keyword evidence="3" id="KW-0255">Endonuclease</keyword>
<dbReference type="RefSeq" id="WP_160754614.1">
    <property type="nucleotide sequence ID" value="NZ_WTYL01000001.1"/>
</dbReference>
<proteinExistence type="predicted"/>
<dbReference type="SUPFAM" id="SSF54060">
    <property type="entry name" value="His-Me finger endonucleases"/>
    <property type="match status" value="1"/>
</dbReference>
<dbReference type="Proteomes" id="UP000431922">
    <property type="component" value="Unassembled WGS sequence"/>
</dbReference>
<reference evidence="3 4" key="1">
    <citation type="submission" date="2019-12" db="EMBL/GenBank/DDBJ databases">
        <title>Genomic-based taxomic classification of the family Erythrobacteraceae.</title>
        <authorList>
            <person name="Xu L."/>
        </authorList>
    </citation>
    <scope>NUCLEOTIDE SEQUENCE [LARGE SCALE GENOMIC DNA]</scope>
    <source>
        <strain evidence="3 4">KCTC 42453</strain>
    </source>
</reference>
<organism evidence="3 4">
    <name type="scientific">Allopontixanthobacter sediminis</name>
    <dbReference type="NCBI Taxonomy" id="1689985"/>
    <lineage>
        <taxon>Bacteria</taxon>
        <taxon>Pseudomonadati</taxon>
        <taxon>Pseudomonadota</taxon>
        <taxon>Alphaproteobacteria</taxon>
        <taxon>Sphingomonadales</taxon>
        <taxon>Erythrobacteraceae</taxon>
        <taxon>Allopontixanthobacter</taxon>
    </lineage>
</organism>
<keyword evidence="4" id="KW-1185">Reference proteome</keyword>
<feature type="region of interest" description="Disordered" evidence="1">
    <location>
        <begin position="57"/>
        <end position="87"/>
    </location>
</feature>
<keyword evidence="3" id="KW-0540">Nuclease</keyword>
<sequence length="216" mass="24558">MKGRAIRYSSEEMAWLEKNRAMVISAYHAAFIAKFPRDDVSLINLHSLRKRKGWKTGRTGHFEAGKAPMNKGKKCAPGTGGLHPNARKTQFKKGERTGIAQKNYKPVGYERISIDGYRERKVNDDLPFKDRWQLVQRIEWEAANGPIPDGYALKCLDGNRLNCAPSNWEPVKRSVLARLNGGRWRKTLAYDDAPAELKPLVMATAKLKDRIQEVRP</sequence>
<accession>A0A845AXI2</accession>
<dbReference type="EMBL" id="WTYL01000001">
    <property type="protein sequence ID" value="MXP42960.1"/>
    <property type="molecule type" value="Genomic_DNA"/>
</dbReference>
<feature type="domain" description="HNH nuclease" evidence="2">
    <location>
        <begin position="134"/>
        <end position="175"/>
    </location>
</feature>
<dbReference type="InterPro" id="IPR003615">
    <property type="entry name" value="HNH_nuc"/>
</dbReference>
<protein>
    <submittedName>
        <fullName evidence="3">HNH endonuclease</fullName>
    </submittedName>
</protein>
<name>A0A845AXI2_9SPHN</name>
<gene>
    <name evidence="3" type="ORF">GRI65_00655</name>
</gene>
<evidence type="ECO:0000259" key="2">
    <source>
        <dbReference type="Pfam" id="PF13392"/>
    </source>
</evidence>
<dbReference type="AlphaFoldDB" id="A0A845AXI2"/>
<evidence type="ECO:0000313" key="3">
    <source>
        <dbReference type="EMBL" id="MXP42960.1"/>
    </source>
</evidence>
<comment type="caution">
    <text evidence="3">The sequence shown here is derived from an EMBL/GenBank/DDBJ whole genome shotgun (WGS) entry which is preliminary data.</text>
</comment>
<dbReference type="InterPro" id="IPR044925">
    <property type="entry name" value="His-Me_finger_sf"/>
</dbReference>